<feature type="transmembrane region" description="Helical" evidence="1">
    <location>
        <begin position="31"/>
        <end position="53"/>
    </location>
</feature>
<organism evidence="2 3">
    <name type="scientific">Bradyrhizobium denitrificans</name>
    <dbReference type="NCBI Taxonomy" id="2734912"/>
    <lineage>
        <taxon>Bacteria</taxon>
        <taxon>Pseudomonadati</taxon>
        <taxon>Pseudomonadota</taxon>
        <taxon>Alphaproteobacteria</taxon>
        <taxon>Hyphomicrobiales</taxon>
        <taxon>Nitrobacteraceae</taxon>
        <taxon>Bradyrhizobium</taxon>
    </lineage>
</organism>
<name>A0ABS5GGL5_9BRAD</name>
<evidence type="ECO:0000313" key="2">
    <source>
        <dbReference type="EMBL" id="MBR1140482.1"/>
    </source>
</evidence>
<keyword evidence="3" id="KW-1185">Reference proteome</keyword>
<keyword evidence="1" id="KW-0472">Membrane</keyword>
<accession>A0ABS5GGL5</accession>
<dbReference type="RefSeq" id="WP_168167853.1">
    <property type="nucleotide sequence ID" value="NZ_JABFDP010000006.1"/>
</dbReference>
<keyword evidence="1" id="KW-0812">Transmembrane</keyword>
<keyword evidence="1" id="KW-1133">Transmembrane helix</keyword>
<reference evidence="3" key="1">
    <citation type="journal article" date="2021" name="ISME J.">
        <title>Evolutionary origin and ecological implication of a unique nif island in free-living Bradyrhizobium lineages.</title>
        <authorList>
            <person name="Tao J."/>
        </authorList>
    </citation>
    <scope>NUCLEOTIDE SEQUENCE [LARGE SCALE GENOMIC DNA]</scope>
    <source>
        <strain evidence="3">SZCCT0094</strain>
    </source>
</reference>
<comment type="caution">
    <text evidence="2">The sequence shown here is derived from an EMBL/GenBank/DDBJ whole genome shotgun (WGS) entry which is preliminary data.</text>
</comment>
<evidence type="ECO:0000313" key="3">
    <source>
        <dbReference type="Proteomes" id="UP001314635"/>
    </source>
</evidence>
<dbReference type="Proteomes" id="UP001314635">
    <property type="component" value="Unassembled WGS sequence"/>
</dbReference>
<sequence>MDVENVRERGGVVALQDHPYPEQQGFSTEDILWAVGIWSVILTLTPAIAFYLLMIA</sequence>
<dbReference type="EMBL" id="JAFCLK010000041">
    <property type="protein sequence ID" value="MBR1140482.1"/>
    <property type="molecule type" value="Genomic_DNA"/>
</dbReference>
<gene>
    <name evidence="2" type="ORF">JQ619_32480</name>
</gene>
<protein>
    <submittedName>
        <fullName evidence="2">Uncharacterized protein</fullName>
    </submittedName>
</protein>
<evidence type="ECO:0000256" key="1">
    <source>
        <dbReference type="SAM" id="Phobius"/>
    </source>
</evidence>
<proteinExistence type="predicted"/>